<feature type="transmembrane region" description="Helical" evidence="10">
    <location>
        <begin position="21"/>
        <end position="42"/>
    </location>
</feature>
<reference evidence="13 14" key="1">
    <citation type="submission" date="2015-08" db="EMBL/GenBank/DDBJ databases">
        <title>The complete genome sequence of Bacillus beveridgei MLTeJB.</title>
        <authorList>
            <person name="Hanson T.E."/>
            <person name="Mesa C."/>
            <person name="Basesman S.M."/>
            <person name="Oremland R.S."/>
        </authorList>
    </citation>
    <scope>NUCLEOTIDE SEQUENCE [LARGE SCALE GENOMIC DNA]</scope>
    <source>
        <strain evidence="13 14">MLTeJB</strain>
    </source>
</reference>
<gene>
    <name evidence="13" type="primary">tsr</name>
    <name evidence="13" type="ORF">BBEV_2587</name>
</gene>
<feature type="domain" description="Methyl-accepting transducer" evidence="11">
    <location>
        <begin position="391"/>
        <end position="690"/>
    </location>
</feature>
<dbReference type="SMART" id="SM00283">
    <property type="entry name" value="MA"/>
    <property type="match status" value="1"/>
</dbReference>
<dbReference type="EMBL" id="CP012502">
    <property type="protein sequence ID" value="AOM83926.1"/>
    <property type="molecule type" value="Genomic_DNA"/>
</dbReference>
<evidence type="ECO:0000313" key="13">
    <source>
        <dbReference type="EMBL" id="AOM83926.1"/>
    </source>
</evidence>
<dbReference type="PROSITE" id="PS50111">
    <property type="entry name" value="CHEMOTAXIS_TRANSDUC_2"/>
    <property type="match status" value="1"/>
</dbReference>
<evidence type="ECO:0000256" key="3">
    <source>
        <dbReference type="ARBA" id="ARBA00022500"/>
    </source>
</evidence>
<keyword evidence="7 9" id="KW-0807">Transducer</keyword>
<accession>A0A1D7QY36</accession>
<dbReference type="PATRIC" id="fig|632773.3.peg.2715"/>
<evidence type="ECO:0000259" key="11">
    <source>
        <dbReference type="PROSITE" id="PS50111"/>
    </source>
</evidence>
<sequence>MYESANEIQGGMKMRQLKMKYKLIVMFVVTGLIPVLVLGFLLSNRVSDELEMNALNENSTFLSLKSAEINEYYDGRRGDGRVLSATADVFEGLEALEEFGAGSSEWQDQYVHIDSLFEVAVEEYGFRDIFLTDNAGEVIMASVFQNELEGNDLSDRDYLISSLSGEQTWSELFYSDFIDDYTIVLSTPVFEGGGGNQVAGSVNILIDQTVMDGIVHNGVEGLGVSGDAYIVDEDGLLLTNTRLGEYSEDAAMNRQVNTEMTRALTEAVAQGNTEATNTGIYDDYLGNAVLGSGGIVNVGDTMGALIVEVDEDEAMAAMSAMYGMTLTLTGGVIVIGLALAFYFASLLSRPLHTIVSQAGRIAALDLSQDMPEKLVLQKDEVGDITRALKTITDSLRETIHDIMTAAEQVSSSSEELTATSEQSATAAEEVAKTVEEIATGASDQARNTEDGSNKGLHLGEIIEKDQKFMQSLNESNVNVSNTVQEGLVIIEELAAISKESGEETKKVQDGVRNTHESAVKISEASSVIAKIADQTNLLALNAAIEAARAGEAGKGFAVVADEIRKLAEQSTQSTIRIDEIVQSLQGNASHSVDVMGRVSEVLQLQREKVHETKAKYDTIAQAMGDNEARLAELNQSGSEMEAMKEKILDILQNLAAIAEENSASTQEVSAAMEEQSASIEEIANASESLSELAQHLQMNTARFRL</sequence>
<comment type="similarity">
    <text evidence="8">Belongs to the methyl-accepting chemotaxis (MCP) protein family.</text>
</comment>
<comment type="subcellular location">
    <subcellularLocation>
        <location evidence="1">Cell membrane</location>
        <topology evidence="1">Multi-pass membrane protein</topology>
    </subcellularLocation>
</comment>
<dbReference type="InterPro" id="IPR003660">
    <property type="entry name" value="HAMP_dom"/>
</dbReference>
<dbReference type="PANTHER" id="PTHR32089">
    <property type="entry name" value="METHYL-ACCEPTING CHEMOTAXIS PROTEIN MCPB"/>
    <property type="match status" value="1"/>
</dbReference>
<keyword evidence="6 10" id="KW-0472">Membrane</keyword>
<dbReference type="STRING" id="632773.BBEV_2587"/>
<feature type="transmembrane region" description="Helical" evidence="10">
    <location>
        <begin position="320"/>
        <end position="344"/>
    </location>
</feature>
<evidence type="ECO:0000256" key="8">
    <source>
        <dbReference type="ARBA" id="ARBA00029447"/>
    </source>
</evidence>
<dbReference type="GO" id="GO:0006935">
    <property type="term" value="P:chemotaxis"/>
    <property type="evidence" value="ECO:0007669"/>
    <property type="project" value="UniProtKB-KW"/>
</dbReference>
<dbReference type="PROSITE" id="PS50885">
    <property type="entry name" value="HAMP"/>
    <property type="match status" value="1"/>
</dbReference>
<dbReference type="PANTHER" id="PTHR32089:SF112">
    <property type="entry name" value="LYSOZYME-LIKE PROTEIN-RELATED"/>
    <property type="match status" value="1"/>
</dbReference>
<keyword evidence="2" id="KW-1003">Cell membrane</keyword>
<dbReference type="Proteomes" id="UP000094463">
    <property type="component" value="Chromosome"/>
</dbReference>
<evidence type="ECO:0000256" key="7">
    <source>
        <dbReference type="ARBA" id="ARBA00023224"/>
    </source>
</evidence>
<organism evidence="13 14">
    <name type="scientific">Salisediminibacterium beveridgei</name>
    <dbReference type="NCBI Taxonomy" id="632773"/>
    <lineage>
        <taxon>Bacteria</taxon>
        <taxon>Bacillati</taxon>
        <taxon>Bacillota</taxon>
        <taxon>Bacilli</taxon>
        <taxon>Bacillales</taxon>
        <taxon>Bacillaceae</taxon>
        <taxon>Salisediminibacterium</taxon>
    </lineage>
</organism>
<evidence type="ECO:0000256" key="1">
    <source>
        <dbReference type="ARBA" id="ARBA00004651"/>
    </source>
</evidence>
<evidence type="ECO:0000256" key="2">
    <source>
        <dbReference type="ARBA" id="ARBA00022475"/>
    </source>
</evidence>
<evidence type="ECO:0000256" key="4">
    <source>
        <dbReference type="ARBA" id="ARBA00022692"/>
    </source>
</evidence>
<dbReference type="GO" id="GO:0005886">
    <property type="term" value="C:plasma membrane"/>
    <property type="evidence" value="ECO:0007669"/>
    <property type="project" value="UniProtKB-SubCell"/>
</dbReference>
<dbReference type="AlphaFoldDB" id="A0A1D7QY36"/>
<keyword evidence="14" id="KW-1185">Reference proteome</keyword>
<keyword evidence="4 10" id="KW-0812">Transmembrane</keyword>
<name>A0A1D7QY36_9BACI</name>
<protein>
    <submittedName>
        <fullName evidence="13">Methyl-accepting chemotaxis protein</fullName>
    </submittedName>
</protein>
<dbReference type="Pfam" id="PF02743">
    <property type="entry name" value="dCache_1"/>
    <property type="match status" value="1"/>
</dbReference>
<proteinExistence type="inferred from homology"/>
<dbReference type="Gene3D" id="1.10.287.950">
    <property type="entry name" value="Methyl-accepting chemotaxis protein"/>
    <property type="match status" value="1"/>
</dbReference>
<evidence type="ECO:0000256" key="5">
    <source>
        <dbReference type="ARBA" id="ARBA00022989"/>
    </source>
</evidence>
<dbReference type="GO" id="GO:0007165">
    <property type="term" value="P:signal transduction"/>
    <property type="evidence" value="ECO:0007669"/>
    <property type="project" value="UniProtKB-KW"/>
</dbReference>
<dbReference type="KEGG" id="bbev:BBEV_2587"/>
<dbReference type="InterPro" id="IPR033479">
    <property type="entry name" value="dCache_1"/>
</dbReference>
<dbReference type="InterPro" id="IPR004089">
    <property type="entry name" value="MCPsignal_dom"/>
</dbReference>
<keyword evidence="5 10" id="KW-1133">Transmembrane helix</keyword>
<keyword evidence="3" id="KW-0145">Chemotaxis</keyword>
<dbReference type="Pfam" id="PF00015">
    <property type="entry name" value="MCPsignal"/>
    <property type="match status" value="1"/>
</dbReference>
<evidence type="ECO:0000313" key="14">
    <source>
        <dbReference type="Proteomes" id="UP000094463"/>
    </source>
</evidence>
<dbReference type="SMART" id="SM00304">
    <property type="entry name" value="HAMP"/>
    <property type="match status" value="1"/>
</dbReference>
<feature type="domain" description="HAMP" evidence="12">
    <location>
        <begin position="345"/>
        <end position="400"/>
    </location>
</feature>
<dbReference type="CDD" id="cd06225">
    <property type="entry name" value="HAMP"/>
    <property type="match status" value="1"/>
</dbReference>
<evidence type="ECO:0000259" key="12">
    <source>
        <dbReference type="PROSITE" id="PS50885"/>
    </source>
</evidence>
<evidence type="ECO:0000256" key="9">
    <source>
        <dbReference type="PROSITE-ProRule" id="PRU00284"/>
    </source>
</evidence>
<dbReference type="SUPFAM" id="SSF58104">
    <property type="entry name" value="Methyl-accepting chemotaxis protein (MCP) signaling domain"/>
    <property type="match status" value="1"/>
</dbReference>
<evidence type="ECO:0000256" key="6">
    <source>
        <dbReference type="ARBA" id="ARBA00023136"/>
    </source>
</evidence>
<evidence type="ECO:0000256" key="10">
    <source>
        <dbReference type="SAM" id="Phobius"/>
    </source>
</evidence>
<dbReference type="OrthoDB" id="597657at2"/>
<dbReference type="Gene3D" id="3.30.450.20">
    <property type="entry name" value="PAS domain"/>
    <property type="match status" value="1"/>
</dbReference>